<evidence type="ECO:0000313" key="3">
    <source>
        <dbReference type="Proteomes" id="UP000231183"/>
    </source>
</evidence>
<protein>
    <recommendedName>
        <fullName evidence="1">PLD phosphodiesterase domain-containing protein</fullName>
    </recommendedName>
</protein>
<organism evidence="2 3">
    <name type="scientific">Candidatus Magasanikbacteria bacterium CG10_big_fil_rev_8_21_14_0_10_40_10</name>
    <dbReference type="NCBI Taxonomy" id="1974648"/>
    <lineage>
        <taxon>Bacteria</taxon>
        <taxon>Candidatus Magasanikiibacteriota</taxon>
    </lineage>
</organism>
<evidence type="ECO:0000259" key="1">
    <source>
        <dbReference type="PROSITE" id="PS50035"/>
    </source>
</evidence>
<dbReference type="Proteomes" id="UP000231183">
    <property type="component" value="Unassembled WGS sequence"/>
</dbReference>
<feature type="domain" description="PLD phosphodiesterase" evidence="1">
    <location>
        <begin position="281"/>
        <end position="308"/>
    </location>
</feature>
<dbReference type="SUPFAM" id="SSF56024">
    <property type="entry name" value="Phospholipase D/nuclease"/>
    <property type="match status" value="2"/>
</dbReference>
<dbReference type="InterPro" id="IPR025202">
    <property type="entry name" value="PLD-like_dom"/>
</dbReference>
<name>A0A2M6W2X0_9BACT</name>
<dbReference type="GO" id="GO:0030572">
    <property type="term" value="F:phosphatidyltransferase activity"/>
    <property type="evidence" value="ECO:0007669"/>
    <property type="project" value="UniProtKB-ARBA"/>
</dbReference>
<comment type="caution">
    <text evidence="2">The sequence shown here is derived from an EMBL/GenBank/DDBJ whole genome shotgun (WGS) entry which is preliminary data.</text>
</comment>
<dbReference type="GO" id="GO:0032049">
    <property type="term" value="P:cardiolipin biosynthetic process"/>
    <property type="evidence" value="ECO:0007669"/>
    <property type="project" value="UniProtKB-ARBA"/>
</dbReference>
<feature type="domain" description="PLD phosphodiesterase" evidence="1">
    <location>
        <begin position="107"/>
        <end position="134"/>
    </location>
</feature>
<accession>A0A2M6W2X0</accession>
<dbReference type="Pfam" id="PF13091">
    <property type="entry name" value="PLDc_2"/>
    <property type="match status" value="2"/>
</dbReference>
<dbReference type="EMBL" id="PFBX01000049">
    <property type="protein sequence ID" value="PIT87154.1"/>
    <property type="molecule type" value="Genomic_DNA"/>
</dbReference>
<dbReference type="AlphaFoldDB" id="A0A2M6W2X0"/>
<dbReference type="CDD" id="cd09110">
    <property type="entry name" value="PLDc_CLS_1"/>
    <property type="match status" value="1"/>
</dbReference>
<gene>
    <name evidence="2" type="ORF">COU31_04300</name>
</gene>
<sequence length="368" mass="42788">MNRQFSYKFYSSTNLAWQAMYEEVLGAIESVYWEIYTFVDDQIGNKFIDLLCDKARQGVDVKIIVDGLGSFNLSRLAMNRLKASGVEVLIFNSMSPSLNFRQWWTGLWLRDHCKVLIVDGETSFVGGVNVQSQMQNWDDIYLKLNGKVVRWFGRYFARKYIICGGQRSKVRHLLHPKLNQSLQEVKGNLKFLVNIPYLRKSSSPFRSFYHQAIATAKNSFNLLTPYYAPDPKFLELIYKASRRGVKINIIMPFKNDIKLMHYVARAFYAISKKAGASFYFLSNFNHGKAVTVDDRLGMVGSANLTKHSLFKNHETGVSFTDELMVRDLNSILDKWKNQADPLLEEDFRRPSWTNKFKTWWVEKIKNKI</sequence>
<reference evidence="3" key="1">
    <citation type="submission" date="2017-09" db="EMBL/GenBank/DDBJ databases">
        <title>Depth-based differentiation of microbial function through sediment-hosted aquifers and enrichment of novel symbionts in the deep terrestrial subsurface.</title>
        <authorList>
            <person name="Probst A.J."/>
            <person name="Ladd B."/>
            <person name="Jarett J.K."/>
            <person name="Geller-Mcgrath D.E."/>
            <person name="Sieber C.M.K."/>
            <person name="Emerson J.B."/>
            <person name="Anantharaman K."/>
            <person name="Thomas B.C."/>
            <person name="Malmstrom R."/>
            <person name="Stieglmeier M."/>
            <person name="Klingl A."/>
            <person name="Woyke T."/>
            <person name="Ryan C.M."/>
            <person name="Banfield J.F."/>
        </authorList>
    </citation>
    <scope>NUCLEOTIDE SEQUENCE [LARGE SCALE GENOMIC DNA]</scope>
</reference>
<dbReference type="InterPro" id="IPR001736">
    <property type="entry name" value="PLipase_D/transphosphatidylase"/>
</dbReference>
<dbReference type="SMART" id="SM00155">
    <property type="entry name" value="PLDc"/>
    <property type="match status" value="2"/>
</dbReference>
<dbReference type="PANTHER" id="PTHR21248:SF22">
    <property type="entry name" value="PHOSPHOLIPASE D"/>
    <property type="match status" value="1"/>
</dbReference>
<dbReference type="PANTHER" id="PTHR21248">
    <property type="entry name" value="CARDIOLIPIN SYNTHASE"/>
    <property type="match status" value="1"/>
</dbReference>
<dbReference type="Gene3D" id="3.30.870.10">
    <property type="entry name" value="Endonuclease Chain A"/>
    <property type="match status" value="2"/>
</dbReference>
<dbReference type="PROSITE" id="PS50035">
    <property type="entry name" value="PLD"/>
    <property type="match status" value="2"/>
</dbReference>
<proteinExistence type="predicted"/>
<evidence type="ECO:0000313" key="2">
    <source>
        <dbReference type="EMBL" id="PIT87154.1"/>
    </source>
</evidence>
<dbReference type="CDD" id="cd09112">
    <property type="entry name" value="PLDc_CLS_2"/>
    <property type="match status" value="1"/>
</dbReference>